<keyword evidence="3" id="KW-1185">Reference proteome</keyword>
<comment type="similarity">
    <text evidence="1">Belongs to the L/F-transferase family.</text>
</comment>
<dbReference type="HAMAP" id="MF_00688">
    <property type="entry name" value="Leu_Phe_trans"/>
    <property type="match status" value="1"/>
</dbReference>
<dbReference type="InterPro" id="IPR004616">
    <property type="entry name" value="Leu/Phe-tRNA_Trfase"/>
</dbReference>
<dbReference type="RefSeq" id="WP_127567440.1">
    <property type="nucleotide sequence ID" value="NZ_BMFB01000003.1"/>
</dbReference>
<keyword evidence="1" id="KW-0963">Cytoplasm</keyword>
<evidence type="ECO:0000256" key="1">
    <source>
        <dbReference type="HAMAP-Rule" id="MF_00688"/>
    </source>
</evidence>
<accession>A0A3T0EAZ7</accession>
<name>A0A3T0EAZ7_9PROT</name>
<keyword evidence="1 2" id="KW-0808">Transferase</keyword>
<comment type="function">
    <text evidence="1">Functions in the N-end rule pathway of protein degradation where it conjugates Leu, Phe and, less efficiently, Met from aminoacyl-tRNAs to the N-termini of proteins containing an N-terminal arginine or lysine.</text>
</comment>
<dbReference type="SUPFAM" id="SSF55729">
    <property type="entry name" value="Acyl-CoA N-acyltransferases (Nat)"/>
    <property type="match status" value="1"/>
</dbReference>
<dbReference type="PANTHER" id="PTHR30098:SF2">
    <property type="entry name" value="LEUCYL_PHENYLALANYL-TRNA--PROTEIN TRANSFERASE"/>
    <property type="match status" value="1"/>
</dbReference>
<dbReference type="GO" id="GO:0030163">
    <property type="term" value="P:protein catabolic process"/>
    <property type="evidence" value="ECO:0007669"/>
    <property type="project" value="UniProtKB-UniRule"/>
</dbReference>
<dbReference type="AlphaFoldDB" id="A0A3T0EAZ7"/>
<comment type="subcellular location">
    <subcellularLocation>
        <location evidence="1">Cytoplasm</location>
    </subcellularLocation>
</comment>
<protein>
    <recommendedName>
        <fullName evidence="1">Leucyl/phenylalanyl-tRNA--protein transferase</fullName>
        <ecNumber evidence="1">2.3.2.6</ecNumber>
    </recommendedName>
    <alternativeName>
        <fullName evidence="1">L/F-transferase</fullName>
    </alternativeName>
    <alternativeName>
        <fullName evidence="1">Leucyltransferase</fullName>
    </alternativeName>
    <alternativeName>
        <fullName evidence="1">Phenyalanyltransferase</fullName>
    </alternativeName>
</protein>
<dbReference type="GO" id="GO:0005737">
    <property type="term" value="C:cytoplasm"/>
    <property type="evidence" value="ECO:0007669"/>
    <property type="project" value="UniProtKB-SubCell"/>
</dbReference>
<reference evidence="2 3" key="1">
    <citation type="submission" date="2016-12" db="EMBL/GenBank/DDBJ databases">
        <title>The genome of dimorphic prosthecate Glycocaulis alkaliphilus 6b-8t, isolated from crude oil dictates its adaptability in petroleum environments.</title>
        <authorList>
            <person name="Wu X.-L."/>
            <person name="Geng S."/>
        </authorList>
    </citation>
    <scope>NUCLEOTIDE SEQUENCE [LARGE SCALE GENOMIC DNA]</scope>
    <source>
        <strain evidence="2 3">6B-8</strain>
    </source>
</reference>
<organism evidence="2 3">
    <name type="scientific">Glycocaulis alkaliphilus</name>
    <dbReference type="NCBI Taxonomy" id="1434191"/>
    <lineage>
        <taxon>Bacteria</taxon>
        <taxon>Pseudomonadati</taxon>
        <taxon>Pseudomonadota</taxon>
        <taxon>Alphaproteobacteria</taxon>
        <taxon>Maricaulales</taxon>
        <taxon>Maricaulaceae</taxon>
        <taxon>Glycocaulis</taxon>
    </lineage>
</organism>
<dbReference type="Pfam" id="PF03588">
    <property type="entry name" value="Leu_Phe_trans"/>
    <property type="match status" value="1"/>
</dbReference>
<dbReference type="FunFam" id="3.40.630.70:FF:000001">
    <property type="entry name" value="Leucyl/phenylalanyl-tRNA--protein transferase"/>
    <property type="match status" value="1"/>
</dbReference>
<dbReference type="InterPro" id="IPR042203">
    <property type="entry name" value="Leu/Phe-tRNA_Trfase_C"/>
</dbReference>
<comment type="catalytic activity">
    <reaction evidence="1">
        <text>L-phenylalanyl-tRNA(Phe) + an N-terminal L-alpha-aminoacyl-[protein] = an N-terminal L-phenylalanyl-L-alpha-aminoacyl-[protein] + tRNA(Phe)</text>
        <dbReference type="Rhea" id="RHEA:43632"/>
        <dbReference type="Rhea" id="RHEA-COMP:9668"/>
        <dbReference type="Rhea" id="RHEA-COMP:9699"/>
        <dbReference type="Rhea" id="RHEA-COMP:10636"/>
        <dbReference type="Rhea" id="RHEA-COMP:10637"/>
        <dbReference type="ChEBI" id="CHEBI:78442"/>
        <dbReference type="ChEBI" id="CHEBI:78531"/>
        <dbReference type="ChEBI" id="CHEBI:78597"/>
        <dbReference type="ChEBI" id="CHEBI:83561"/>
        <dbReference type="EC" id="2.3.2.6"/>
    </reaction>
</comment>
<comment type="catalytic activity">
    <reaction evidence="1">
        <text>N-terminal L-arginyl-[protein] + L-leucyl-tRNA(Leu) = N-terminal L-leucyl-L-arginyl-[protein] + tRNA(Leu) + H(+)</text>
        <dbReference type="Rhea" id="RHEA:50416"/>
        <dbReference type="Rhea" id="RHEA-COMP:9613"/>
        <dbReference type="Rhea" id="RHEA-COMP:9622"/>
        <dbReference type="Rhea" id="RHEA-COMP:12672"/>
        <dbReference type="Rhea" id="RHEA-COMP:12673"/>
        <dbReference type="ChEBI" id="CHEBI:15378"/>
        <dbReference type="ChEBI" id="CHEBI:64719"/>
        <dbReference type="ChEBI" id="CHEBI:78442"/>
        <dbReference type="ChEBI" id="CHEBI:78494"/>
        <dbReference type="ChEBI" id="CHEBI:133044"/>
        <dbReference type="EC" id="2.3.2.6"/>
    </reaction>
</comment>
<dbReference type="EMBL" id="CP018911">
    <property type="protein sequence ID" value="AZU04472.1"/>
    <property type="molecule type" value="Genomic_DNA"/>
</dbReference>
<proteinExistence type="inferred from homology"/>
<gene>
    <name evidence="1" type="primary">aat</name>
    <name evidence="2" type="ORF">X907_1949</name>
</gene>
<keyword evidence="1" id="KW-0012">Acyltransferase</keyword>
<sequence>MRGFGAKELLECYARGVFPMAEDRDDPRVFLLDPDERGVIALDQFHIPRSLAKQVRKDRFHVTVNRCFPVVVDHCAAPARGRENTWINDPIRNLYGELHERGHAHSLECWHEGKLVGGLYGVSLGGAFFGESMFSRMTDASKVALVHLVARLKAGGYTLLDTQFITAHLERFGAQTITRNAYHQLLREALKGDGDFFALPEGLSGAQLLQSITQTS</sequence>
<dbReference type="GO" id="GO:0008914">
    <property type="term" value="F:leucyl-tRNA--protein transferase activity"/>
    <property type="evidence" value="ECO:0007669"/>
    <property type="project" value="UniProtKB-UniRule"/>
</dbReference>
<dbReference type="Proteomes" id="UP000286954">
    <property type="component" value="Chromosome"/>
</dbReference>
<dbReference type="PANTHER" id="PTHR30098">
    <property type="entry name" value="LEUCYL/PHENYLALANYL-TRNA--PROTEIN TRANSFERASE"/>
    <property type="match status" value="1"/>
</dbReference>
<evidence type="ECO:0000313" key="3">
    <source>
        <dbReference type="Proteomes" id="UP000286954"/>
    </source>
</evidence>
<dbReference type="InterPro" id="IPR016181">
    <property type="entry name" value="Acyl_CoA_acyltransferase"/>
</dbReference>
<dbReference type="OrthoDB" id="9790282at2"/>
<dbReference type="EC" id="2.3.2.6" evidence="1"/>
<dbReference type="NCBIfam" id="TIGR00667">
    <property type="entry name" value="aat"/>
    <property type="match status" value="1"/>
</dbReference>
<comment type="catalytic activity">
    <reaction evidence="1">
        <text>N-terminal L-lysyl-[protein] + L-leucyl-tRNA(Leu) = N-terminal L-leucyl-L-lysyl-[protein] + tRNA(Leu) + H(+)</text>
        <dbReference type="Rhea" id="RHEA:12340"/>
        <dbReference type="Rhea" id="RHEA-COMP:9613"/>
        <dbReference type="Rhea" id="RHEA-COMP:9622"/>
        <dbReference type="Rhea" id="RHEA-COMP:12670"/>
        <dbReference type="Rhea" id="RHEA-COMP:12671"/>
        <dbReference type="ChEBI" id="CHEBI:15378"/>
        <dbReference type="ChEBI" id="CHEBI:65249"/>
        <dbReference type="ChEBI" id="CHEBI:78442"/>
        <dbReference type="ChEBI" id="CHEBI:78494"/>
        <dbReference type="ChEBI" id="CHEBI:133043"/>
        <dbReference type="EC" id="2.3.2.6"/>
    </reaction>
</comment>
<evidence type="ECO:0000313" key="2">
    <source>
        <dbReference type="EMBL" id="AZU04472.1"/>
    </source>
</evidence>
<dbReference type="Gene3D" id="3.40.630.70">
    <property type="entry name" value="Leucyl/phenylalanyl-tRNA-protein transferase, C-terminal domain"/>
    <property type="match status" value="1"/>
</dbReference>
<dbReference type="KEGG" id="gak:X907_1949"/>